<gene>
    <name evidence="1" type="ORF">SDC9_137955</name>
</gene>
<protein>
    <submittedName>
        <fullName evidence="1">Uncharacterized protein</fullName>
    </submittedName>
</protein>
<evidence type="ECO:0000313" key="1">
    <source>
        <dbReference type="EMBL" id="MPM90833.1"/>
    </source>
</evidence>
<reference evidence="1" key="1">
    <citation type="submission" date="2019-08" db="EMBL/GenBank/DDBJ databases">
        <authorList>
            <person name="Kucharzyk K."/>
            <person name="Murdoch R.W."/>
            <person name="Higgins S."/>
            <person name="Loffler F."/>
        </authorList>
    </citation>
    <scope>NUCLEOTIDE SEQUENCE</scope>
</reference>
<name>A0A645DPY0_9ZZZZ</name>
<organism evidence="1">
    <name type="scientific">bioreactor metagenome</name>
    <dbReference type="NCBI Taxonomy" id="1076179"/>
    <lineage>
        <taxon>unclassified sequences</taxon>
        <taxon>metagenomes</taxon>
        <taxon>ecological metagenomes</taxon>
    </lineage>
</organism>
<proteinExistence type="predicted"/>
<dbReference type="AlphaFoldDB" id="A0A645DPY0"/>
<dbReference type="EMBL" id="VSSQ01037985">
    <property type="protein sequence ID" value="MPM90833.1"/>
    <property type="molecule type" value="Genomic_DNA"/>
</dbReference>
<comment type="caution">
    <text evidence="1">The sequence shown here is derived from an EMBL/GenBank/DDBJ whole genome shotgun (WGS) entry which is preliminary data.</text>
</comment>
<sequence length="138" mass="14830">MTVARPILPASCCFRRGSFLTAVPGWISSSILKIICISAWTVAARCRSPFCCVPSACRRKKFSRPSTISTPSTCLPRAHTSSWCLIACVAKSPVSTSPHRMESSSLPATSGSLRSIFASLIRAVSRPCRYRTISCSAG</sequence>
<accession>A0A645DPY0</accession>